<feature type="transmembrane region" description="Helical" evidence="1">
    <location>
        <begin position="41"/>
        <end position="61"/>
    </location>
</feature>
<evidence type="ECO:0000313" key="4">
    <source>
        <dbReference type="Proteomes" id="UP000294901"/>
    </source>
</evidence>
<sequence length="279" mass="29556">MTKVPRLLRPIGLRLFFLFVTFLAADVLLAPVAVFAARNPITGVLAGFAVAGAALVLYVRLVGWLEQRPVTELDRTTMREGLLRGLWTGLALFSALMLLIVVSNGWRFGGYGSIGDMIATFGLMAGVATLEELLFRGVLFRIVEEWAGTVVALVVSATFFGGLHLLNPGATLWGALAIAVEAGLLLGAAYVLFRNLWVPIGLHLGWNFAESGIFGATTSGSSGTVGGLLTGTPHGPAIVSGGGFGPEASIYAVLVCLTAAYFLLRTARRRGLVHRASWR</sequence>
<dbReference type="Pfam" id="PF02517">
    <property type="entry name" value="Rce1-like"/>
    <property type="match status" value="1"/>
</dbReference>
<keyword evidence="1" id="KW-0812">Transmembrane</keyword>
<keyword evidence="1" id="KW-0472">Membrane</keyword>
<evidence type="ECO:0000313" key="3">
    <source>
        <dbReference type="EMBL" id="TDO37448.1"/>
    </source>
</evidence>
<feature type="transmembrane region" description="Helical" evidence="1">
    <location>
        <begin position="114"/>
        <end position="134"/>
    </location>
</feature>
<reference evidence="3 4" key="1">
    <citation type="submission" date="2019-03" db="EMBL/GenBank/DDBJ databases">
        <title>Sequencing the genomes of 1000 actinobacteria strains.</title>
        <authorList>
            <person name="Klenk H.-P."/>
        </authorList>
    </citation>
    <scope>NUCLEOTIDE SEQUENCE [LARGE SCALE GENOMIC DNA]</scope>
    <source>
        <strain evidence="3 4">DSM 43805</strain>
    </source>
</reference>
<keyword evidence="4" id="KW-1185">Reference proteome</keyword>
<feature type="transmembrane region" description="Helical" evidence="1">
    <location>
        <begin position="205"/>
        <end position="228"/>
    </location>
</feature>
<evidence type="ECO:0000256" key="1">
    <source>
        <dbReference type="SAM" id="Phobius"/>
    </source>
</evidence>
<feature type="transmembrane region" description="Helical" evidence="1">
    <location>
        <begin position="146"/>
        <end position="166"/>
    </location>
</feature>
<dbReference type="Proteomes" id="UP000294901">
    <property type="component" value="Unassembled WGS sequence"/>
</dbReference>
<accession>A0A4V3C7F1</accession>
<dbReference type="PANTHER" id="PTHR39430:SF1">
    <property type="entry name" value="PROTEASE"/>
    <property type="match status" value="1"/>
</dbReference>
<dbReference type="PANTHER" id="PTHR39430">
    <property type="entry name" value="MEMBRANE-ASSOCIATED PROTEASE-RELATED"/>
    <property type="match status" value="1"/>
</dbReference>
<comment type="caution">
    <text evidence="3">The sequence shown here is derived from an EMBL/GenBank/DDBJ whole genome shotgun (WGS) entry which is preliminary data.</text>
</comment>
<feature type="transmembrane region" description="Helical" evidence="1">
    <location>
        <begin position="82"/>
        <end position="102"/>
    </location>
</feature>
<dbReference type="AlphaFoldDB" id="A0A4V3C7F1"/>
<dbReference type="GO" id="GO:0080120">
    <property type="term" value="P:CAAX-box protein maturation"/>
    <property type="evidence" value="ECO:0007669"/>
    <property type="project" value="UniProtKB-ARBA"/>
</dbReference>
<proteinExistence type="predicted"/>
<organism evidence="3 4">
    <name type="scientific">Paractinoplanes brasiliensis</name>
    <dbReference type="NCBI Taxonomy" id="52695"/>
    <lineage>
        <taxon>Bacteria</taxon>
        <taxon>Bacillati</taxon>
        <taxon>Actinomycetota</taxon>
        <taxon>Actinomycetes</taxon>
        <taxon>Micromonosporales</taxon>
        <taxon>Micromonosporaceae</taxon>
        <taxon>Paractinoplanes</taxon>
    </lineage>
</organism>
<gene>
    <name evidence="3" type="ORF">C8E87_1075</name>
</gene>
<dbReference type="InterPro" id="IPR003675">
    <property type="entry name" value="Rce1/LyrA-like_dom"/>
</dbReference>
<feature type="domain" description="CAAX prenyl protease 2/Lysostaphin resistance protein A-like" evidence="2">
    <location>
        <begin position="118"/>
        <end position="208"/>
    </location>
</feature>
<dbReference type="GO" id="GO:0004175">
    <property type="term" value="F:endopeptidase activity"/>
    <property type="evidence" value="ECO:0007669"/>
    <property type="project" value="UniProtKB-ARBA"/>
</dbReference>
<protein>
    <recommendedName>
        <fullName evidence="2">CAAX prenyl protease 2/Lysostaphin resistance protein A-like domain-containing protein</fullName>
    </recommendedName>
</protein>
<evidence type="ECO:0000259" key="2">
    <source>
        <dbReference type="Pfam" id="PF02517"/>
    </source>
</evidence>
<dbReference type="EMBL" id="SNWR01000001">
    <property type="protein sequence ID" value="TDO37448.1"/>
    <property type="molecule type" value="Genomic_DNA"/>
</dbReference>
<feature type="transmembrane region" description="Helical" evidence="1">
    <location>
        <begin position="172"/>
        <end position="193"/>
    </location>
</feature>
<feature type="transmembrane region" description="Helical" evidence="1">
    <location>
        <begin position="248"/>
        <end position="264"/>
    </location>
</feature>
<keyword evidence="1" id="KW-1133">Transmembrane helix</keyword>
<feature type="transmembrane region" description="Helical" evidence="1">
    <location>
        <begin position="12"/>
        <end position="35"/>
    </location>
</feature>
<name>A0A4V3C7F1_9ACTN</name>